<dbReference type="RefSeq" id="WP_378530826.1">
    <property type="nucleotide sequence ID" value="NZ_JBHSBH010000004.1"/>
</dbReference>
<evidence type="ECO:0000313" key="2">
    <source>
        <dbReference type="Proteomes" id="UP001595847"/>
    </source>
</evidence>
<evidence type="ECO:0008006" key="3">
    <source>
        <dbReference type="Google" id="ProtNLM"/>
    </source>
</evidence>
<comment type="caution">
    <text evidence="1">The sequence shown here is derived from an EMBL/GenBank/DDBJ whole genome shotgun (WGS) entry which is preliminary data.</text>
</comment>
<proteinExistence type="predicted"/>
<gene>
    <name evidence="1" type="ORF">ACFOVU_06685</name>
</gene>
<accession>A0ABV8FL08</accession>
<keyword evidence="2" id="KW-1185">Reference proteome</keyword>
<dbReference type="Gene3D" id="1.10.1200.10">
    <property type="entry name" value="ACP-like"/>
    <property type="match status" value="1"/>
</dbReference>
<protein>
    <recommendedName>
        <fullName evidence="3">Acyl carrier protein</fullName>
    </recommendedName>
</protein>
<dbReference type="EMBL" id="JBHSBH010000004">
    <property type="protein sequence ID" value="MFC3995591.1"/>
    <property type="molecule type" value="Genomic_DNA"/>
</dbReference>
<organism evidence="1 2">
    <name type="scientific">Nocardiopsis sediminis</name>
    <dbReference type="NCBI Taxonomy" id="1778267"/>
    <lineage>
        <taxon>Bacteria</taxon>
        <taxon>Bacillati</taxon>
        <taxon>Actinomycetota</taxon>
        <taxon>Actinomycetes</taxon>
        <taxon>Streptosporangiales</taxon>
        <taxon>Nocardiopsidaceae</taxon>
        <taxon>Nocardiopsis</taxon>
    </lineage>
</organism>
<dbReference type="SUPFAM" id="SSF47336">
    <property type="entry name" value="ACP-like"/>
    <property type="match status" value="1"/>
</dbReference>
<name>A0ABV8FL08_9ACTN</name>
<sequence>MLNGATDVRAAITTRIRDILAEAVDPVPEITGGLALHETGMNSLMLARLLIESESALGVDPFADGDVLLSDVATVDELVAVYEKALTTAQAG</sequence>
<reference evidence="2" key="1">
    <citation type="journal article" date="2019" name="Int. J. Syst. Evol. Microbiol.">
        <title>The Global Catalogue of Microorganisms (GCM) 10K type strain sequencing project: providing services to taxonomists for standard genome sequencing and annotation.</title>
        <authorList>
            <consortium name="The Broad Institute Genomics Platform"/>
            <consortium name="The Broad Institute Genome Sequencing Center for Infectious Disease"/>
            <person name="Wu L."/>
            <person name="Ma J."/>
        </authorList>
    </citation>
    <scope>NUCLEOTIDE SEQUENCE [LARGE SCALE GENOMIC DNA]</scope>
    <source>
        <strain evidence="2">TBRC 1826</strain>
    </source>
</reference>
<evidence type="ECO:0000313" key="1">
    <source>
        <dbReference type="EMBL" id="MFC3995591.1"/>
    </source>
</evidence>
<dbReference type="Proteomes" id="UP001595847">
    <property type="component" value="Unassembled WGS sequence"/>
</dbReference>
<dbReference type="InterPro" id="IPR036736">
    <property type="entry name" value="ACP-like_sf"/>
</dbReference>